<evidence type="ECO:0000313" key="1">
    <source>
        <dbReference type="EMBL" id="KAJ9087845.1"/>
    </source>
</evidence>
<dbReference type="Proteomes" id="UP001165960">
    <property type="component" value="Unassembled WGS sequence"/>
</dbReference>
<protein>
    <submittedName>
        <fullName evidence="1">Uncharacterized protein</fullName>
    </submittedName>
</protein>
<evidence type="ECO:0000313" key="2">
    <source>
        <dbReference type="Proteomes" id="UP001165960"/>
    </source>
</evidence>
<gene>
    <name evidence="1" type="ORF">DSO57_1029012</name>
</gene>
<comment type="caution">
    <text evidence="1">The sequence shown here is derived from an EMBL/GenBank/DDBJ whole genome shotgun (WGS) entry which is preliminary data.</text>
</comment>
<keyword evidence="2" id="KW-1185">Reference proteome</keyword>
<dbReference type="EMBL" id="QTSX02000188">
    <property type="protein sequence ID" value="KAJ9087845.1"/>
    <property type="molecule type" value="Genomic_DNA"/>
</dbReference>
<reference evidence="1" key="1">
    <citation type="submission" date="2022-04" db="EMBL/GenBank/DDBJ databases">
        <title>Genome of the entomopathogenic fungus Entomophthora muscae.</title>
        <authorList>
            <person name="Elya C."/>
            <person name="Lovett B.R."/>
            <person name="Lee E."/>
            <person name="Macias A.M."/>
            <person name="Hajek A.E."/>
            <person name="De Bivort B.L."/>
            <person name="Kasson M.T."/>
            <person name="De Fine Licht H.H."/>
            <person name="Stajich J.E."/>
        </authorList>
    </citation>
    <scope>NUCLEOTIDE SEQUENCE</scope>
    <source>
        <strain evidence="1">Berkeley</strain>
    </source>
</reference>
<organism evidence="1 2">
    <name type="scientific">Entomophthora muscae</name>
    <dbReference type="NCBI Taxonomy" id="34485"/>
    <lineage>
        <taxon>Eukaryota</taxon>
        <taxon>Fungi</taxon>
        <taxon>Fungi incertae sedis</taxon>
        <taxon>Zoopagomycota</taxon>
        <taxon>Entomophthoromycotina</taxon>
        <taxon>Entomophthoromycetes</taxon>
        <taxon>Entomophthorales</taxon>
        <taxon>Entomophthoraceae</taxon>
        <taxon>Entomophthora</taxon>
    </lineage>
</organism>
<sequence>MNIGTFYRGEVKPIVQLDVVLFLLAVISAVLNGGLLVLTHNRKPIDTILMAIIAFLDLLSALCVIVGSTWKWIVGYSVLDDGTVWCHINSLVGWSVTISALNVMALLSLVRYLTIVRGKEIHNSAIIVIACTIISGITLLFGVKQIVNKPVAFTSGMYCAAVWSDGAPLSSTLSIIIWIVALPPLFIIPICYARVTSYYTSIVLGSSGEYLPRKLYKQRQSLILVIICYIMTLLPEYTQAFVSVIFKLELISWIDGLCKIFVFMVTIVNPVFAIWSHSGIRDQVHDMFDCFSS</sequence>
<accession>A0ACC2ULU9</accession>
<name>A0ACC2ULU9_9FUNG</name>
<proteinExistence type="predicted"/>